<name>A0A2R5GI53_9STRA</name>
<dbReference type="GO" id="GO:0016787">
    <property type="term" value="F:hydrolase activity"/>
    <property type="evidence" value="ECO:0007669"/>
    <property type="project" value="InterPro"/>
</dbReference>
<organism evidence="4 5">
    <name type="scientific">Hondaea fermentalgiana</name>
    <dbReference type="NCBI Taxonomy" id="2315210"/>
    <lineage>
        <taxon>Eukaryota</taxon>
        <taxon>Sar</taxon>
        <taxon>Stramenopiles</taxon>
        <taxon>Bigyra</taxon>
        <taxon>Labyrinthulomycetes</taxon>
        <taxon>Thraustochytrida</taxon>
        <taxon>Thraustochytriidae</taxon>
        <taxon>Hondaea</taxon>
    </lineage>
</organism>
<evidence type="ECO:0000313" key="5">
    <source>
        <dbReference type="Proteomes" id="UP000241890"/>
    </source>
</evidence>
<proteinExistence type="inferred from homology"/>
<keyword evidence="5" id="KW-1185">Reference proteome</keyword>
<reference evidence="4 5" key="1">
    <citation type="submission" date="2017-12" db="EMBL/GenBank/DDBJ databases">
        <title>Sequencing, de novo assembly and annotation of complete genome of a new Thraustochytrid species, strain FCC1311.</title>
        <authorList>
            <person name="Sedici K."/>
            <person name="Godart F."/>
            <person name="Aiese Cigliano R."/>
            <person name="Sanseverino W."/>
            <person name="Barakat M."/>
            <person name="Ortet P."/>
            <person name="Marechal E."/>
            <person name="Cagnac O."/>
            <person name="Amato A."/>
        </authorList>
    </citation>
    <scope>NUCLEOTIDE SEQUENCE [LARGE SCALE GENOMIC DNA]</scope>
</reference>
<dbReference type="Pfam" id="PF04909">
    <property type="entry name" value="Amidohydro_2"/>
    <property type="match status" value="1"/>
</dbReference>
<evidence type="ECO:0000259" key="3">
    <source>
        <dbReference type="Pfam" id="PF04909"/>
    </source>
</evidence>
<dbReference type="PANTHER" id="PTHR43569:SF2">
    <property type="entry name" value="AMIDOHYDROLASE-RELATED DOMAIN-CONTAINING PROTEIN"/>
    <property type="match status" value="1"/>
</dbReference>
<feature type="domain" description="Amidohydrolase-related" evidence="3">
    <location>
        <begin position="216"/>
        <end position="396"/>
    </location>
</feature>
<protein>
    <submittedName>
        <fullName evidence="4">L-rhamnono-gamma-lactonase</fullName>
    </submittedName>
</protein>
<dbReference type="InterPro" id="IPR006680">
    <property type="entry name" value="Amidohydro-rel"/>
</dbReference>
<evidence type="ECO:0000256" key="2">
    <source>
        <dbReference type="SAM" id="MobiDB-lite"/>
    </source>
</evidence>
<dbReference type="InterPro" id="IPR032466">
    <property type="entry name" value="Metal_Hydrolase"/>
</dbReference>
<feature type="region of interest" description="Disordered" evidence="2">
    <location>
        <begin position="1"/>
        <end position="22"/>
    </location>
</feature>
<dbReference type="AlphaFoldDB" id="A0A2R5GI53"/>
<sequence length="406" mass="45707">MTTRAEPVEVDPFAEENQLQPWLDKGAQLSDSDLKELGLDTQRIIDPHHHLFNFVDGGISTAPDASKGSEESGKDESKKNPLPALFYETFGRRLQVSVPYEAKALNKDINRLNVRGTVFIECGSYYDMEAPEHLRSVGETVKVNEIAKSCPIIGNQIRVPSMAMEESKLEEVLDAHAKASTIVKLTGVRDPVAKIDPRMQGKVRTAMDHNIPYEHLASDEYARGAKVLERRGLTLDLYLFYHQLPMAAQLARKVPNLRLVIDHCGGLIGDQEYAKPEVQQQMREEWEKSIEELASIPNVRIKLGGILMSYCGLGFDEKETAPSAQEVADAQYPWMSFIIDKFGVDRCIFESNFPMDRVSVSYENCFASFMLIAKRYGCSAEDIDKMFYSNAVETYQLNVPETPNKL</sequence>
<dbReference type="OrthoDB" id="206954at2759"/>
<accession>A0A2R5GI53</accession>
<gene>
    <name evidence="4" type="ORF">FCC1311_067962</name>
</gene>
<comment type="caution">
    <text evidence="4">The sequence shown here is derived from an EMBL/GenBank/DDBJ whole genome shotgun (WGS) entry which is preliminary data.</text>
</comment>
<comment type="similarity">
    <text evidence="1">Belongs to the metallo-dependent hydrolases superfamily.</text>
</comment>
<dbReference type="SUPFAM" id="SSF51556">
    <property type="entry name" value="Metallo-dependent hydrolases"/>
    <property type="match status" value="1"/>
</dbReference>
<dbReference type="InterPro" id="IPR052350">
    <property type="entry name" value="Metallo-dep_Lactonases"/>
</dbReference>
<evidence type="ECO:0000256" key="1">
    <source>
        <dbReference type="ARBA" id="ARBA00038310"/>
    </source>
</evidence>
<evidence type="ECO:0000313" key="4">
    <source>
        <dbReference type="EMBL" id="GBG30576.1"/>
    </source>
</evidence>
<dbReference type="PANTHER" id="PTHR43569">
    <property type="entry name" value="AMIDOHYDROLASE"/>
    <property type="match status" value="1"/>
</dbReference>
<dbReference type="Gene3D" id="3.20.20.140">
    <property type="entry name" value="Metal-dependent hydrolases"/>
    <property type="match status" value="1"/>
</dbReference>
<dbReference type="InParanoid" id="A0A2R5GI53"/>
<dbReference type="Proteomes" id="UP000241890">
    <property type="component" value="Unassembled WGS sequence"/>
</dbReference>
<dbReference type="EMBL" id="BEYU01000078">
    <property type="protein sequence ID" value="GBG30576.1"/>
    <property type="molecule type" value="Genomic_DNA"/>
</dbReference>